<gene>
    <name evidence="3" type="ORF">PGTUg99_033792</name>
</gene>
<proteinExistence type="predicted"/>
<feature type="compositionally biased region" description="Polar residues" evidence="1">
    <location>
        <begin position="169"/>
        <end position="182"/>
    </location>
</feature>
<reference evidence="3 4" key="1">
    <citation type="submission" date="2019-05" db="EMBL/GenBank/DDBJ databases">
        <title>Emergence of the Ug99 lineage of the wheat stem rust pathogen through somatic hybridization.</title>
        <authorList>
            <person name="Li F."/>
            <person name="Upadhyaya N.M."/>
            <person name="Sperschneider J."/>
            <person name="Matny O."/>
            <person name="Nguyen-Phuc H."/>
            <person name="Mago R."/>
            <person name="Raley C."/>
            <person name="Miller M.E."/>
            <person name="Silverstein K.A.T."/>
            <person name="Henningsen E."/>
            <person name="Hirsch C.D."/>
            <person name="Visser B."/>
            <person name="Pretorius Z.A."/>
            <person name="Steffenson B.J."/>
            <person name="Schwessinger B."/>
            <person name="Dodds P.N."/>
            <person name="Figueroa M."/>
        </authorList>
    </citation>
    <scope>NUCLEOTIDE SEQUENCE [LARGE SCALE GENOMIC DNA]</scope>
    <source>
        <strain evidence="3 4">Ug99</strain>
    </source>
</reference>
<protein>
    <submittedName>
        <fullName evidence="3">Uncharacterized protein</fullName>
    </submittedName>
</protein>
<feature type="signal peptide" evidence="2">
    <location>
        <begin position="1"/>
        <end position="22"/>
    </location>
</feature>
<accession>A0A5B0NNB9</accession>
<feature type="chain" id="PRO_5022769541" evidence="2">
    <location>
        <begin position="23"/>
        <end position="309"/>
    </location>
</feature>
<comment type="caution">
    <text evidence="3">The sequence shown here is derived from an EMBL/GenBank/DDBJ whole genome shotgun (WGS) entry which is preliminary data.</text>
</comment>
<evidence type="ECO:0000313" key="3">
    <source>
        <dbReference type="EMBL" id="KAA1090014.1"/>
    </source>
</evidence>
<name>A0A5B0NNB9_PUCGR</name>
<dbReference type="EMBL" id="VDEP01000404">
    <property type="protein sequence ID" value="KAA1090014.1"/>
    <property type="molecule type" value="Genomic_DNA"/>
</dbReference>
<dbReference type="PROSITE" id="PS51257">
    <property type="entry name" value="PROKAR_LIPOPROTEIN"/>
    <property type="match status" value="1"/>
</dbReference>
<organism evidence="3 4">
    <name type="scientific">Puccinia graminis f. sp. tritici</name>
    <dbReference type="NCBI Taxonomy" id="56615"/>
    <lineage>
        <taxon>Eukaryota</taxon>
        <taxon>Fungi</taxon>
        <taxon>Dikarya</taxon>
        <taxon>Basidiomycota</taxon>
        <taxon>Pucciniomycotina</taxon>
        <taxon>Pucciniomycetes</taxon>
        <taxon>Pucciniales</taxon>
        <taxon>Pucciniaceae</taxon>
        <taxon>Puccinia</taxon>
    </lineage>
</organism>
<evidence type="ECO:0000313" key="4">
    <source>
        <dbReference type="Proteomes" id="UP000325313"/>
    </source>
</evidence>
<evidence type="ECO:0000256" key="2">
    <source>
        <dbReference type="SAM" id="SignalP"/>
    </source>
</evidence>
<feature type="region of interest" description="Disordered" evidence="1">
    <location>
        <begin position="288"/>
        <end position="309"/>
    </location>
</feature>
<sequence>MANSRPSPFILIQHTLVLLLSCQQILVSVTSAPLSVSLGVAKAGSGLRDASFPAFHAGAGAASPLRRRAMLASTGRGEFEAMSQAANMRLTVQSLQAPTQLQRSASSSIRMPSAIPNPYLGRIPSGRKSVGTGAFIPGNPNFPKLQNPIGGSNRVSTGALAHPNPLPFESSTPKIAAQQASSRVPARNLQAAKQSQSNQRTMSAGRNPYIPRQSPLGWPRPSPPPPGPISKPAGFRPEESVTLSTASGRKANDRFSPPSNSRMSADSSPPPVWEQLAGVDQHVANTITQISHNRAGPTSLQRGGSNVPT</sequence>
<keyword evidence="2" id="KW-0732">Signal</keyword>
<feature type="region of interest" description="Disordered" evidence="1">
    <location>
        <begin position="131"/>
        <end position="273"/>
    </location>
</feature>
<feature type="compositionally biased region" description="Pro residues" evidence="1">
    <location>
        <begin position="218"/>
        <end position="229"/>
    </location>
</feature>
<dbReference type="Proteomes" id="UP000325313">
    <property type="component" value="Unassembled WGS sequence"/>
</dbReference>
<feature type="compositionally biased region" description="Polar residues" evidence="1">
    <location>
        <begin position="257"/>
        <end position="267"/>
    </location>
</feature>
<feature type="compositionally biased region" description="Polar residues" evidence="1">
    <location>
        <begin position="191"/>
        <end position="204"/>
    </location>
</feature>
<evidence type="ECO:0000256" key="1">
    <source>
        <dbReference type="SAM" id="MobiDB-lite"/>
    </source>
</evidence>
<dbReference type="AlphaFoldDB" id="A0A5B0NNB9"/>